<dbReference type="OrthoDB" id="4943146at2"/>
<reference evidence="2" key="1">
    <citation type="submission" date="2018-09" db="EMBL/GenBank/DDBJ databases">
        <authorList>
            <person name="Kim I."/>
        </authorList>
    </citation>
    <scope>NUCLEOTIDE SEQUENCE [LARGE SCALE GENOMIC DNA]</scope>
    <source>
        <strain evidence="2">DD4a</strain>
    </source>
</reference>
<sequence>MGANRRYADGLQRKRFNRDAESHALVPRSLSEIERGPDSVVRGEPVPVKAWIDYGNASAQVLGSAIAWTRRAVCVLWTDSYDRQQEAWVWAGAVERIEPR</sequence>
<keyword evidence="2" id="KW-1185">Reference proteome</keyword>
<name>A0A3A1U638_9MICO</name>
<dbReference type="EMBL" id="QXTG01000001">
    <property type="protein sequence ID" value="RIX30468.1"/>
    <property type="molecule type" value="Genomic_DNA"/>
</dbReference>
<proteinExistence type="predicted"/>
<dbReference type="RefSeq" id="WP_119480829.1">
    <property type="nucleotide sequence ID" value="NZ_QXTG01000001.1"/>
</dbReference>
<gene>
    <name evidence="1" type="ORF">D1781_03300</name>
</gene>
<accession>A0A3A1U638</accession>
<dbReference type="Proteomes" id="UP000265742">
    <property type="component" value="Unassembled WGS sequence"/>
</dbReference>
<evidence type="ECO:0000313" key="1">
    <source>
        <dbReference type="EMBL" id="RIX30468.1"/>
    </source>
</evidence>
<organism evidence="1 2">
    <name type="scientific">Amnibacterium setariae</name>
    <dbReference type="NCBI Taxonomy" id="2306585"/>
    <lineage>
        <taxon>Bacteria</taxon>
        <taxon>Bacillati</taxon>
        <taxon>Actinomycetota</taxon>
        <taxon>Actinomycetes</taxon>
        <taxon>Micrococcales</taxon>
        <taxon>Microbacteriaceae</taxon>
        <taxon>Amnibacterium</taxon>
    </lineage>
</organism>
<comment type="caution">
    <text evidence="1">The sequence shown here is derived from an EMBL/GenBank/DDBJ whole genome shotgun (WGS) entry which is preliminary data.</text>
</comment>
<dbReference type="AlphaFoldDB" id="A0A3A1U638"/>
<evidence type="ECO:0000313" key="2">
    <source>
        <dbReference type="Proteomes" id="UP000265742"/>
    </source>
</evidence>
<protein>
    <submittedName>
        <fullName evidence="1">Uncharacterized protein</fullName>
    </submittedName>
</protein>